<accession>A0ACA9N129</accession>
<reference evidence="1" key="1">
    <citation type="submission" date="2021-06" db="EMBL/GenBank/DDBJ databases">
        <authorList>
            <person name="Kallberg Y."/>
            <person name="Tangrot J."/>
            <person name="Rosling A."/>
        </authorList>
    </citation>
    <scope>NUCLEOTIDE SEQUENCE</scope>
    <source>
        <strain evidence="1">28 12/20/2015</strain>
    </source>
</reference>
<dbReference type="Proteomes" id="UP000789366">
    <property type="component" value="Unassembled WGS sequence"/>
</dbReference>
<protein>
    <submittedName>
        <fullName evidence="1">10585_t:CDS:1</fullName>
    </submittedName>
</protein>
<evidence type="ECO:0000313" key="1">
    <source>
        <dbReference type="EMBL" id="CAG8627388.1"/>
    </source>
</evidence>
<feature type="non-terminal residue" evidence="1">
    <location>
        <position position="54"/>
    </location>
</feature>
<evidence type="ECO:0000313" key="2">
    <source>
        <dbReference type="Proteomes" id="UP000789366"/>
    </source>
</evidence>
<sequence>MAFELAIDAYKLIETNEKTLKKNSTLIDTIKNKIEKIETKLKLLDYLDSLLFDH</sequence>
<name>A0ACA9N129_9GLOM</name>
<gene>
    <name evidence="1" type="ORF">SPELUC_LOCUS8099</name>
</gene>
<proteinExistence type="predicted"/>
<dbReference type="EMBL" id="CAJVPW010011607">
    <property type="protein sequence ID" value="CAG8627388.1"/>
    <property type="molecule type" value="Genomic_DNA"/>
</dbReference>
<keyword evidence="2" id="KW-1185">Reference proteome</keyword>
<comment type="caution">
    <text evidence="1">The sequence shown here is derived from an EMBL/GenBank/DDBJ whole genome shotgun (WGS) entry which is preliminary data.</text>
</comment>
<organism evidence="1 2">
    <name type="scientific">Cetraspora pellucida</name>
    <dbReference type="NCBI Taxonomy" id="1433469"/>
    <lineage>
        <taxon>Eukaryota</taxon>
        <taxon>Fungi</taxon>
        <taxon>Fungi incertae sedis</taxon>
        <taxon>Mucoromycota</taxon>
        <taxon>Glomeromycotina</taxon>
        <taxon>Glomeromycetes</taxon>
        <taxon>Diversisporales</taxon>
        <taxon>Gigasporaceae</taxon>
        <taxon>Cetraspora</taxon>
    </lineage>
</organism>